<keyword evidence="4" id="KW-1134">Transmembrane beta strand</keyword>
<evidence type="ECO:0000313" key="11">
    <source>
        <dbReference type="Proteomes" id="UP000036951"/>
    </source>
</evidence>
<reference evidence="10 11" key="1">
    <citation type="submission" date="2015-06" db="EMBL/GenBank/DDBJ databases">
        <title>Prevotella sp. 109, sp. nov., a novel member of the family Prevotellaceae isolated from human faeces.</title>
        <authorList>
            <person name="Shkoporov A.N."/>
            <person name="Chaplin A.V."/>
            <person name="Kafarskaia L.I."/>
            <person name="Efimov B.A."/>
        </authorList>
    </citation>
    <scope>NUCLEOTIDE SEQUENCE [LARGE SCALE GENOMIC DNA]</scope>
    <source>
        <strain evidence="10 11">109</strain>
    </source>
</reference>
<dbReference type="GO" id="GO:0015288">
    <property type="term" value="F:porin activity"/>
    <property type="evidence" value="ECO:0007669"/>
    <property type="project" value="TreeGrafter"/>
</dbReference>
<dbReference type="Proteomes" id="UP000036951">
    <property type="component" value="Unassembled WGS sequence"/>
</dbReference>
<comment type="caution">
    <text evidence="10">The sequence shown here is derived from an EMBL/GenBank/DDBJ whole genome shotgun (WGS) entry which is preliminary data.</text>
</comment>
<dbReference type="PANTHER" id="PTHR30026:SF20">
    <property type="entry name" value="OUTER MEMBRANE PROTEIN TOLC"/>
    <property type="match status" value="1"/>
</dbReference>
<comment type="similarity">
    <text evidence="2">Belongs to the outer membrane factor (OMF) (TC 1.B.17) family.</text>
</comment>
<evidence type="ECO:0000256" key="1">
    <source>
        <dbReference type="ARBA" id="ARBA00004442"/>
    </source>
</evidence>
<dbReference type="GO" id="GO:0009279">
    <property type="term" value="C:cell outer membrane"/>
    <property type="evidence" value="ECO:0007669"/>
    <property type="project" value="UniProtKB-SubCell"/>
</dbReference>
<dbReference type="InterPro" id="IPR003423">
    <property type="entry name" value="OMP_efflux"/>
</dbReference>
<dbReference type="RefSeq" id="WP_021853577.1">
    <property type="nucleotide sequence ID" value="NZ_DAWCKJ010000127.1"/>
</dbReference>
<keyword evidence="11" id="KW-1185">Reference proteome</keyword>
<evidence type="ECO:0000256" key="5">
    <source>
        <dbReference type="ARBA" id="ARBA00022692"/>
    </source>
</evidence>
<keyword evidence="7" id="KW-0998">Cell outer membrane</keyword>
<name>A0A8E1UQ66_9BACT</name>
<keyword evidence="6" id="KW-0472">Membrane</keyword>
<evidence type="ECO:0000313" key="10">
    <source>
        <dbReference type="EMBL" id="KOO68046.1"/>
    </source>
</evidence>
<keyword evidence="3" id="KW-0813">Transport</keyword>
<feature type="chain" id="PRO_5034624836" evidence="9">
    <location>
        <begin position="27"/>
        <end position="431"/>
    </location>
</feature>
<evidence type="ECO:0000256" key="4">
    <source>
        <dbReference type="ARBA" id="ARBA00022452"/>
    </source>
</evidence>
<protein>
    <submittedName>
        <fullName evidence="10">Membrane protein</fullName>
    </submittedName>
</protein>
<keyword evidence="9" id="KW-0732">Signal</keyword>
<keyword evidence="5" id="KW-0812">Transmembrane</keyword>
<dbReference type="GO" id="GO:1990281">
    <property type="term" value="C:efflux pump complex"/>
    <property type="evidence" value="ECO:0007669"/>
    <property type="project" value="TreeGrafter"/>
</dbReference>
<comment type="subcellular location">
    <subcellularLocation>
        <location evidence="1">Cell outer membrane</location>
    </subcellularLocation>
</comment>
<dbReference type="OrthoDB" id="9807719at2"/>
<keyword evidence="8" id="KW-0175">Coiled coil</keyword>
<dbReference type="InterPro" id="IPR051906">
    <property type="entry name" value="TolC-like"/>
</dbReference>
<dbReference type="Pfam" id="PF02321">
    <property type="entry name" value="OEP"/>
    <property type="match status" value="1"/>
</dbReference>
<evidence type="ECO:0000256" key="2">
    <source>
        <dbReference type="ARBA" id="ARBA00007613"/>
    </source>
</evidence>
<dbReference type="EMBL" id="LFQU01000019">
    <property type="protein sequence ID" value="KOO68046.1"/>
    <property type="molecule type" value="Genomic_DNA"/>
</dbReference>
<evidence type="ECO:0000256" key="3">
    <source>
        <dbReference type="ARBA" id="ARBA00022448"/>
    </source>
</evidence>
<proteinExistence type="inferred from homology"/>
<evidence type="ECO:0000256" key="6">
    <source>
        <dbReference type="ARBA" id="ARBA00023136"/>
    </source>
</evidence>
<gene>
    <name evidence="10" type="ORF">ACU52_10055</name>
</gene>
<evidence type="ECO:0000256" key="9">
    <source>
        <dbReference type="SAM" id="SignalP"/>
    </source>
</evidence>
<dbReference type="GO" id="GO:0015562">
    <property type="term" value="F:efflux transmembrane transporter activity"/>
    <property type="evidence" value="ECO:0007669"/>
    <property type="project" value="InterPro"/>
</dbReference>
<feature type="coiled-coil region" evidence="8">
    <location>
        <begin position="39"/>
        <end position="66"/>
    </location>
</feature>
<dbReference type="PANTHER" id="PTHR30026">
    <property type="entry name" value="OUTER MEMBRANE PROTEIN TOLC"/>
    <property type="match status" value="1"/>
</dbReference>
<dbReference type="SUPFAM" id="SSF56954">
    <property type="entry name" value="Outer membrane efflux proteins (OEP)"/>
    <property type="match status" value="1"/>
</dbReference>
<accession>A0A8E1UQ66</accession>
<sequence length="431" mass="47457">MNNDIKLIGRALCGLLAVLSPAAVQAQTGLTPEMCRSMAVSHNAKMVNAKNAVAEAEQTKKEAFTNYFPIVSATGMGFNADKGMAKMQLQPDMAMEMCKNGLMGGVTAVQPLFAGGQIVNGNKLAGLGVDVSKLQLEKSENDVELTAEQYFWQLVALNEKLNTLHVADTMLTRIYRDVNNSVNAGVALKNDLLQVQLEKNDNMSNRVSLEGNIAVARMLLAQYLGLEDSSFVLVSDIRVGEMPESPASLKSDHRSALQLTPEYRLLEKNVEATRLKQKLDVGKNMPTVSVGAGYMYHDLLDCSRSFGVVFATVNVPLSAWWGGSHAIKRRKMEVADAQTELTDKSQLLVIGMQKAWNDLNTAYTQLGIACKSIEQAAENLRLNNSYYRAGTATMTDLLKAQTQYTQSRDRFVETYCNYKILTLQYLQLTGR</sequence>
<evidence type="ECO:0000256" key="7">
    <source>
        <dbReference type="ARBA" id="ARBA00023237"/>
    </source>
</evidence>
<organism evidence="10 11">
    <name type="scientific">Xylanibacter rarus</name>
    <dbReference type="NCBI Taxonomy" id="1676614"/>
    <lineage>
        <taxon>Bacteria</taxon>
        <taxon>Pseudomonadati</taxon>
        <taxon>Bacteroidota</taxon>
        <taxon>Bacteroidia</taxon>
        <taxon>Bacteroidales</taxon>
        <taxon>Prevotellaceae</taxon>
        <taxon>Xylanibacter</taxon>
    </lineage>
</organism>
<dbReference type="Gene3D" id="1.20.1600.10">
    <property type="entry name" value="Outer membrane efflux proteins (OEP)"/>
    <property type="match status" value="1"/>
</dbReference>
<evidence type="ECO:0000256" key="8">
    <source>
        <dbReference type="SAM" id="Coils"/>
    </source>
</evidence>
<feature type="signal peptide" evidence="9">
    <location>
        <begin position="1"/>
        <end position="26"/>
    </location>
</feature>
<dbReference type="AlphaFoldDB" id="A0A8E1UQ66"/>